<proteinExistence type="predicted"/>
<evidence type="ECO:0000313" key="7">
    <source>
        <dbReference type="Proteomes" id="UP000027746"/>
    </source>
</evidence>
<dbReference type="EMBL" id="JAMD01000001">
    <property type="protein sequence ID" value="KEJ97982.1"/>
    <property type="molecule type" value="Genomic_DNA"/>
</dbReference>
<dbReference type="InterPro" id="IPR001129">
    <property type="entry name" value="Membr-assoc_MAPEG"/>
</dbReference>
<keyword evidence="7" id="KW-1185">Reference proteome</keyword>
<sequence length="134" mass="14570">MDMILYSHAIVSLAGYALLMMVLTALSASGRTDAMRCDCGQVKRDYANAMYRKGRAHANAVESAGPFIAALVAAIMMGAAPFWVNLFASVFLVARIVMAYVHIGTTNQPMRSLFWAISMVCVLALAVMAIWRAF</sequence>
<name>A0A073JJT5_9RHOB</name>
<keyword evidence="2 5" id="KW-0812">Transmembrane</keyword>
<feature type="transmembrane region" description="Helical" evidence="5">
    <location>
        <begin position="58"/>
        <end position="76"/>
    </location>
</feature>
<dbReference type="Proteomes" id="UP000027746">
    <property type="component" value="Unassembled WGS sequence"/>
</dbReference>
<dbReference type="RefSeq" id="WP_037921266.1">
    <property type="nucleotide sequence ID" value="NZ_CP054599.1"/>
</dbReference>
<feature type="transmembrane region" description="Helical" evidence="5">
    <location>
        <begin position="6"/>
        <end position="26"/>
    </location>
</feature>
<dbReference type="PANTHER" id="PTHR35371">
    <property type="entry name" value="INNER MEMBRANE PROTEIN"/>
    <property type="match status" value="1"/>
</dbReference>
<evidence type="ECO:0000256" key="4">
    <source>
        <dbReference type="ARBA" id="ARBA00023136"/>
    </source>
</evidence>
<feature type="transmembrane region" description="Helical" evidence="5">
    <location>
        <begin position="82"/>
        <end position="101"/>
    </location>
</feature>
<dbReference type="Pfam" id="PF01124">
    <property type="entry name" value="MAPEG"/>
    <property type="match status" value="1"/>
</dbReference>
<gene>
    <name evidence="6" type="ORF">SUH3_03055</name>
</gene>
<evidence type="ECO:0000256" key="3">
    <source>
        <dbReference type="ARBA" id="ARBA00022989"/>
    </source>
</evidence>
<reference evidence="6 7" key="1">
    <citation type="submission" date="2014-01" db="EMBL/GenBank/DDBJ databases">
        <title>Sulfitobacter sp. H3 (MCCC 1A00686) Genome Sequencing.</title>
        <authorList>
            <person name="Lai Q."/>
            <person name="Hong Z."/>
        </authorList>
    </citation>
    <scope>NUCLEOTIDE SEQUENCE [LARGE SCALE GENOMIC DNA]</scope>
    <source>
        <strain evidence="6 7">H3</strain>
    </source>
</reference>
<dbReference type="GO" id="GO:0016020">
    <property type="term" value="C:membrane"/>
    <property type="evidence" value="ECO:0007669"/>
    <property type="project" value="UniProtKB-SubCell"/>
</dbReference>
<keyword evidence="4 5" id="KW-0472">Membrane</keyword>
<keyword evidence="3 5" id="KW-1133">Transmembrane helix</keyword>
<dbReference type="Gene3D" id="1.20.120.550">
    <property type="entry name" value="Membrane associated eicosanoid/glutathione metabolism-like domain"/>
    <property type="match status" value="1"/>
</dbReference>
<dbReference type="PANTHER" id="PTHR35371:SF1">
    <property type="entry name" value="BLR7753 PROTEIN"/>
    <property type="match status" value="1"/>
</dbReference>
<evidence type="ECO:0000313" key="6">
    <source>
        <dbReference type="EMBL" id="KEJ97982.1"/>
    </source>
</evidence>
<evidence type="ECO:0000256" key="1">
    <source>
        <dbReference type="ARBA" id="ARBA00004370"/>
    </source>
</evidence>
<organism evidence="6 7">
    <name type="scientific">Pseudosulfitobacter pseudonitzschiae</name>
    <dbReference type="NCBI Taxonomy" id="1402135"/>
    <lineage>
        <taxon>Bacteria</taxon>
        <taxon>Pseudomonadati</taxon>
        <taxon>Pseudomonadota</taxon>
        <taxon>Alphaproteobacteria</taxon>
        <taxon>Rhodobacterales</taxon>
        <taxon>Roseobacteraceae</taxon>
        <taxon>Pseudosulfitobacter</taxon>
    </lineage>
</organism>
<protein>
    <recommendedName>
        <fullName evidence="8">MAPEG family protein</fullName>
    </recommendedName>
</protein>
<evidence type="ECO:0008006" key="8">
    <source>
        <dbReference type="Google" id="ProtNLM"/>
    </source>
</evidence>
<dbReference type="AlphaFoldDB" id="A0A073JJT5"/>
<comment type="caution">
    <text evidence="6">The sequence shown here is derived from an EMBL/GenBank/DDBJ whole genome shotgun (WGS) entry which is preliminary data.</text>
</comment>
<dbReference type="SUPFAM" id="SSF161084">
    <property type="entry name" value="MAPEG domain-like"/>
    <property type="match status" value="1"/>
</dbReference>
<feature type="transmembrane region" description="Helical" evidence="5">
    <location>
        <begin position="113"/>
        <end position="131"/>
    </location>
</feature>
<evidence type="ECO:0000256" key="5">
    <source>
        <dbReference type="SAM" id="Phobius"/>
    </source>
</evidence>
<comment type="subcellular location">
    <subcellularLocation>
        <location evidence="1">Membrane</location>
    </subcellularLocation>
</comment>
<accession>A0A073JJT5</accession>
<dbReference type="InterPro" id="IPR023352">
    <property type="entry name" value="MAPEG-like_dom_sf"/>
</dbReference>
<evidence type="ECO:0000256" key="2">
    <source>
        <dbReference type="ARBA" id="ARBA00022692"/>
    </source>
</evidence>
<dbReference type="OrthoDB" id="7744558at2"/>
<dbReference type="GeneID" id="68870532"/>